<feature type="signal peptide" evidence="2">
    <location>
        <begin position="1"/>
        <end position="25"/>
    </location>
</feature>
<dbReference type="SUPFAM" id="SSF51126">
    <property type="entry name" value="Pectin lyase-like"/>
    <property type="match status" value="1"/>
</dbReference>
<reference evidence="4" key="1">
    <citation type="journal article" date="2019" name="Int. J. Syst. Evol. Microbiol.">
        <title>The Global Catalogue of Microorganisms (GCM) 10K type strain sequencing project: providing services to taxonomists for standard genome sequencing and annotation.</title>
        <authorList>
            <consortium name="The Broad Institute Genomics Platform"/>
            <consortium name="The Broad Institute Genome Sequencing Center for Infectious Disease"/>
            <person name="Wu L."/>
            <person name="Ma J."/>
        </authorList>
    </citation>
    <scope>NUCLEOTIDE SEQUENCE [LARGE SCALE GENOMIC DNA]</scope>
    <source>
        <strain evidence="4">CCUG 49560</strain>
    </source>
</reference>
<organism evidence="3 4">
    <name type="scientific">Sphaerisporangium corydalis</name>
    <dbReference type="NCBI Taxonomy" id="1441875"/>
    <lineage>
        <taxon>Bacteria</taxon>
        <taxon>Bacillati</taxon>
        <taxon>Actinomycetota</taxon>
        <taxon>Actinomycetes</taxon>
        <taxon>Streptosporangiales</taxon>
        <taxon>Streptosporangiaceae</taxon>
        <taxon>Sphaerisporangium</taxon>
    </lineage>
</organism>
<dbReference type="Gene3D" id="2.160.20.10">
    <property type="entry name" value="Single-stranded right-handed beta-helix, Pectin lyase-like"/>
    <property type="match status" value="1"/>
</dbReference>
<evidence type="ECO:0000256" key="1">
    <source>
        <dbReference type="SAM" id="MobiDB-lite"/>
    </source>
</evidence>
<dbReference type="Proteomes" id="UP001595891">
    <property type="component" value="Unassembled WGS sequence"/>
</dbReference>
<dbReference type="InterPro" id="IPR011050">
    <property type="entry name" value="Pectin_lyase_fold/virulence"/>
</dbReference>
<accession>A0ABV9EKX0</accession>
<dbReference type="RefSeq" id="WP_262842134.1">
    <property type="nucleotide sequence ID" value="NZ_JANZYP010000009.1"/>
</dbReference>
<protein>
    <recommendedName>
        <fullName evidence="5">Right handed beta helix domain-containing protein</fullName>
    </recommendedName>
</protein>
<evidence type="ECO:0008006" key="5">
    <source>
        <dbReference type="Google" id="ProtNLM"/>
    </source>
</evidence>
<feature type="region of interest" description="Disordered" evidence="1">
    <location>
        <begin position="25"/>
        <end position="87"/>
    </location>
</feature>
<feature type="compositionally biased region" description="Polar residues" evidence="1">
    <location>
        <begin position="51"/>
        <end position="65"/>
    </location>
</feature>
<name>A0ABV9EKX0_9ACTN</name>
<evidence type="ECO:0000313" key="3">
    <source>
        <dbReference type="EMBL" id="MFC4588909.1"/>
    </source>
</evidence>
<keyword evidence="4" id="KW-1185">Reference proteome</keyword>
<dbReference type="InterPro" id="IPR012334">
    <property type="entry name" value="Pectin_lyas_fold"/>
</dbReference>
<dbReference type="EMBL" id="JBHSFN010000014">
    <property type="protein sequence ID" value="MFC4588909.1"/>
    <property type="molecule type" value="Genomic_DNA"/>
</dbReference>
<evidence type="ECO:0000313" key="4">
    <source>
        <dbReference type="Proteomes" id="UP001595891"/>
    </source>
</evidence>
<comment type="caution">
    <text evidence="3">The sequence shown here is derived from an EMBL/GenBank/DDBJ whole genome shotgun (WGS) entry which is preliminary data.</text>
</comment>
<gene>
    <name evidence="3" type="ORF">ACFO8L_22660</name>
</gene>
<evidence type="ECO:0000256" key="2">
    <source>
        <dbReference type="SAM" id="SignalP"/>
    </source>
</evidence>
<dbReference type="PROSITE" id="PS51257">
    <property type="entry name" value="PROKAR_LIPOPROTEIN"/>
    <property type="match status" value="1"/>
</dbReference>
<feature type="chain" id="PRO_5046595634" description="Right handed beta helix domain-containing protein" evidence="2">
    <location>
        <begin position="26"/>
        <end position="325"/>
    </location>
</feature>
<proteinExistence type="predicted"/>
<sequence length="325" mass="34300">MSSSPRRLAPLLACVTLAAVTGCGASGTADVGRDPVPGLTRQPGTPHPSETRNATGNETGKQAGNATGKDDENGFPSARTTGLKPGVPLKKVGEVTVMRAGAVVENLEVHGKLNIKANDVTVRNVRVVGEGDWSIIQAEGASGAVVEDCEISGDGVVKAQWGVLNQGGDITVRRANIHTVSNSVGTDHGLIEDSYMHDFKEYPGDHVTGPQVNGSPMKGRTLTIRHNTILNQISQTSAISLYQDFSRAHDVLIERNLLGGGGYVIYGGEGKFGAATGIRIVGNVFTRRLFPKGGFWGPLTYFSAKGKGNRFEKNVWEDTGEPVSP</sequence>
<keyword evidence="2" id="KW-0732">Signal</keyword>